<keyword evidence="7" id="KW-1185">Reference proteome</keyword>
<evidence type="ECO:0000256" key="1">
    <source>
        <dbReference type="ARBA" id="ARBA00006643"/>
    </source>
</evidence>
<dbReference type="Pfam" id="PF01535">
    <property type="entry name" value="PPR"/>
    <property type="match status" value="2"/>
</dbReference>
<dbReference type="Gene3D" id="1.25.40.10">
    <property type="entry name" value="Tetratricopeptide repeat domain"/>
    <property type="match status" value="2"/>
</dbReference>
<dbReference type="EMBL" id="JACEIK010000983">
    <property type="protein sequence ID" value="MCD7464642.1"/>
    <property type="molecule type" value="Genomic_DNA"/>
</dbReference>
<feature type="compositionally biased region" description="Polar residues" evidence="4">
    <location>
        <begin position="184"/>
        <end position="195"/>
    </location>
</feature>
<comment type="caution">
    <text evidence="6">The sequence shown here is derived from an EMBL/GenBank/DDBJ whole genome shotgun (WGS) entry which is preliminary data.</text>
</comment>
<gene>
    <name evidence="6" type="ORF">HAX54_053166</name>
</gene>
<evidence type="ECO:0000313" key="6">
    <source>
        <dbReference type="EMBL" id="MCD7464642.1"/>
    </source>
</evidence>
<dbReference type="InterPro" id="IPR002885">
    <property type="entry name" value="PPR_rpt"/>
</dbReference>
<evidence type="ECO:0000256" key="2">
    <source>
        <dbReference type="ARBA" id="ARBA00022737"/>
    </source>
</evidence>
<organism evidence="6 7">
    <name type="scientific">Datura stramonium</name>
    <name type="common">Jimsonweed</name>
    <name type="synonym">Common thornapple</name>
    <dbReference type="NCBI Taxonomy" id="4076"/>
    <lineage>
        <taxon>Eukaryota</taxon>
        <taxon>Viridiplantae</taxon>
        <taxon>Streptophyta</taxon>
        <taxon>Embryophyta</taxon>
        <taxon>Tracheophyta</taxon>
        <taxon>Spermatophyta</taxon>
        <taxon>Magnoliopsida</taxon>
        <taxon>eudicotyledons</taxon>
        <taxon>Gunneridae</taxon>
        <taxon>Pentapetalae</taxon>
        <taxon>asterids</taxon>
        <taxon>lamiids</taxon>
        <taxon>Solanales</taxon>
        <taxon>Solanaceae</taxon>
        <taxon>Solanoideae</taxon>
        <taxon>Datureae</taxon>
        <taxon>Datura</taxon>
    </lineage>
</organism>
<name>A0ABS8T265_DATST</name>
<dbReference type="PROSITE" id="PS51375">
    <property type="entry name" value="PPR"/>
    <property type="match status" value="1"/>
</dbReference>
<feature type="compositionally biased region" description="Polar residues" evidence="4">
    <location>
        <begin position="158"/>
        <end position="167"/>
    </location>
</feature>
<dbReference type="InterPro" id="IPR032867">
    <property type="entry name" value="DYW_dom"/>
</dbReference>
<protein>
    <recommendedName>
        <fullName evidence="5">DYW domain-containing protein</fullName>
    </recommendedName>
</protein>
<evidence type="ECO:0000256" key="3">
    <source>
        <dbReference type="PROSITE-ProRule" id="PRU00708"/>
    </source>
</evidence>
<feature type="compositionally biased region" description="Polar residues" evidence="4">
    <location>
        <begin position="235"/>
        <end position="257"/>
    </location>
</feature>
<dbReference type="Pfam" id="PF14432">
    <property type="entry name" value="DYW_deaminase"/>
    <property type="match status" value="1"/>
</dbReference>
<dbReference type="InterPro" id="IPR046960">
    <property type="entry name" value="PPR_At4g14850-like_plant"/>
</dbReference>
<dbReference type="PANTHER" id="PTHR47926:SF353">
    <property type="entry name" value="DYW DOMAIN-CONTAINING PROTEIN"/>
    <property type="match status" value="1"/>
</dbReference>
<feature type="domain" description="DYW" evidence="5">
    <location>
        <begin position="568"/>
        <end position="659"/>
    </location>
</feature>
<feature type="repeat" description="PPR" evidence="3">
    <location>
        <begin position="381"/>
        <end position="415"/>
    </location>
</feature>
<feature type="compositionally biased region" description="Polar residues" evidence="4">
    <location>
        <begin position="135"/>
        <end position="151"/>
    </location>
</feature>
<feature type="compositionally biased region" description="Polar residues" evidence="4">
    <location>
        <begin position="211"/>
        <end position="228"/>
    </location>
</feature>
<sequence length="659" mass="74157">MSSLMAIRRTRISIFTSSHKVRLLYSSSRSISDLKFPKPLTLKSPLSSVHLKTLTTFAAPNDAQIPPHPSDTHGVLQNRDFGSPAQQWNNQTQDYPNNNQMNMSYPQYQTPNQVNQGYPNYGNINPGQGYANPGQGYSPSFQNQNLSQRPNASERHTVSPNVQNQSVPYRPSTGEPRNYPPPGNVNQWNYQNQGFRQHGTPNAAPSYPQGGYQNPENAQSPNRNQNYPQPGAGNPWNNQNQNYAPRVSPSQLDSQAQRVPPGRGFPTDNQSHNQAQVVHSQVPSGPPPTVDLISLCQEGKVKEVIEHMEQGIAADAQCFDMLFELCANSKKLEDAKKVHDYLLRSKCRSDLGLSNKVINMYSKCGSMIDARRVFDHMRDRNMDSWHLMINGYALNGLGDDGLTLYDQMRELGMKPNEETFLYVFEACASADAIDEAFMHFESMKAEYGIAPQVEHYLGLLGVLGKCGHLAEAEEYISKLPFEPTAAVWEALMNYARIHGDIDLEDRAEELMVGLDPSKAVANKIPTPPPKKQLAINMLEGRNRVAEFRNPTLFKDDEKLRAAMKEQAYVPDTRYVLHDIDQEAKEQALLYHSERLAIAYGLISTPARTPLRIIKNLRVCGDCHNAIKIMSRIVGRELIVRDNKRFHHFKDGKCSCGDYW</sequence>
<feature type="compositionally biased region" description="Polar residues" evidence="4">
    <location>
        <begin position="267"/>
        <end position="283"/>
    </location>
</feature>
<dbReference type="PANTHER" id="PTHR47926">
    <property type="entry name" value="PENTATRICOPEPTIDE REPEAT-CONTAINING PROTEIN"/>
    <property type="match status" value="1"/>
</dbReference>
<keyword evidence="2" id="KW-0677">Repeat</keyword>
<feature type="compositionally biased region" description="Polar residues" evidence="4">
    <location>
        <begin position="84"/>
        <end position="126"/>
    </location>
</feature>
<reference evidence="6 7" key="1">
    <citation type="journal article" date="2021" name="BMC Genomics">
        <title>Datura genome reveals duplications of psychoactive alkaloid biosynthetic genes and high mutation rate following tissue culture.</title>
        <authorList>
            <person name="Rajewski A."/>
            <person name="Carter-House D."/>
            <person name="Stajich J."/>
            <person name="Litt A."/>
        </authorList>
    </citation>
    <scope>NUCLEOTIDE SEQUENCE [LARGE SCALE GENOMIC DNA]</scope>
    <source>
        <strain evidence="6">AR-01</strain>
    </source>
</reference>
<proteinExistence type="inferred from homology"/>
<dbReference type="NCBIfam" id="TIGR00756">
    <property type="entry name" value="PPR"/>
    <property type="match status" value="2"/>
</dbReference>
<dbReference type="InterPro" id="IPR011990">
    <property type="entry name" value="TPR-like_helical_dom_sf"/>
</dbReference>
<comment type="similarity">
    <text evidence="1">Belongs to the PPR family. PCMP-H subfamily.</text>
</comment>
<feature type="region of interest" description="Disordered" evidence="4">
    <location>
        <begin position="60"/>
        <end position="287"/>
    </location>
</feature>
<evidence type="ECO:0000313" key="7">
    <source>
        <dbReference type="Proteomes" id="UP000823775"/>
    </source>
</evidence>
<dbReference type="Proteomes" id="UP000823775">
    <property type="component" value="Unassembled WGS sequence"/>
</dbReference>
<evidence type="ECO:0000259" key="5">
    <source>
        <dbReference type="Pfam" id="PF14432"/>
    </source>
</evidence>
<accession>A0ABS8T265</accession>
<evidence type="ECO:0000256" key="4">
    <source>
        <dbReference type="SAM" id="MobiDB-lite"/>
    </source>
</evidence>